<keyword evidence="8" id="KW-1185">Reference proteome</keyword>
<name>A0A0Q3VFA1_9BACI</name>
<reference evidence="7 8" key="1">
    <citation type="submission" date="2015-09" db="EMBL/GenBank/DDBJ databases">
        <title>Genome sequencing project for genomic taxonomy and phylogenomics of Bacillus-like bacteria.</title>
        <authorList>
            <person name="Liu B."/>
            <person name="Wang J."/>
            <person name="Zhu Y."/>
            <person name="Liu G."/>
            <person name="Chen Q."/>
            <person name="Chen Z."/>
            <person name="Lan J."/>
            <person name="Che J."/>
            <person name="Ge C."/>
            <person name="Shi H."/>
            <person name="Pan Z."/>
            <person name="Liu X."/>
        </authorList>
    </citation>
    <scope>NUCLEOTIDE SEQUENCE [LARGE SCALE GENOMIC DNA]</scope>
    <source>
        <strain evidence="7 8">FJAT-18043</strain>
    </source>
</reference>
<proteinExistence type="predicted"/>
<dbReference type="EMBL" id="LJIX01000006">
    <property type="protein sequence ID" value="KQL17487.1"/>
    <property type="molecule type" value="Genomic_DNA"/>
</dbReference>
<dbReference type="AlphaFoldDB" id="A0A0Q3VFA1"/>
<gene>
    <name evidence="7" type="ORF">AN957_01755</name>
</gene>
<evidence type="ECO:0000313" key="7">
    <source>
        <dbReference type="EMBL" id="KQL17487.1"/>
    </source>
</evidence>
<keyword evidence="4 6" id="KW-1133">Transmembrane helix</keyword>
<dbReference type="GO" id="GO:0005886">
    <property type="term" value="C:plasma membrane"/>
    <property type="evidence" value="ECO:0007669"/>
    <property type="project" value="UniProtKB-SubCell"/>
</dbReference>
<dbReference type="STRING" id="1637975.AN957_01755"/>
<dbReference type="NCBIfam" id="NF002460">
    <property type="entry name" value="PRK01658.1"/>
    <property type="match status" value="1"/>
</dbReference>
<protein>
    <recommendedName>
        <fullName evidence="9">Holin-like protein</fullName>
    </recommendedName>
</protein>
<organism evidence="7 8">
    <name type="scientific">Cytobacillus solani</name>
    <dbReference type="NCBI Taxonomy" id="1637975"/>
    <lineage>
        <taxon>Bacteria</taxon>
        <taxon>Bacillati</taxon>
        <taxon>Bacillota</taxon>
        <taxon>Bacilli</taxon>
        <taxon>Bacillales</taxon>
        <taxon>Bacillaceae</taxon>
        <taxon>Cytobacillus</taxon>
    </lineage>
</organism>
<feature type="transmembrane region" description="Helical" evidence="6">
    <location>
        <begin position="86"/>
        <end position="113"/>
    </location>
</feature>
<evidence type="ECO:0000256" key="3">
    <source>
        <dbReference type="ARBA" id="ARBA00022692"/>
    </source>
</evidence>
<dbReference type="RefSeq" id="WP_053478216.1">
    <property type="nucleotide sequence ID" value="NZ_CP041305.1"/>
</dbReference>
<evidence type="ECO:0000256" key="6">
    <source>
        <dbReference type="SAM" id="Phobius"/>
    </source>
</evidence>
<evidence type="ECO:0000256" key="1">
    <source>
        <dbReference type="ARBA" id="ARBA00004651"/>
    </source>
</evidence>
<dbReference type="PANTHER" id="PTHR33931:SF6">
    <property type="entry name" value="INTEGRAL MEMBRANE PROTEIN YXZK-RELATED"/>
    <property type="match status" value="1"/>
</dbReference>
<dbReference type="PATRIC" id="fig|1637975.4.peg.29"/>
<sequence>MKGLQIIYQIAILYAFTWIGNVFHHIFPIPIPGSIIGLILLLICLSLKIIPLKIIENGANFLLAYLPLLFIPAMIGIMNYPSLFSISGAILCLIGIVSTIVTMLVSGTASQFLEKKTLKRKDNKKCSSHLSQSL</sequence>
<accession>A0A0Q3VFA1</accession>
<comment type="subcellular location">
    <subcellularLocation>
        <location evidence="1">Cell membrane</location>
        <topology evidence="1">Multi-pass membrane protein</topology>
    </subcellularLocation>
</comment>
<dbReference type="PANTHER" id="PTHR33931">
    <property type="entry name" value="HOLIN-LIKE PROTEIN CIDA-RELATED"/>
    <property type="match status" value="1"/>
</dbReference>
<comment type="caution">
    <text evidence="7">The sequence shown here is derived from an EMBL/GenBank/DDBJ whole genome shotgun (WGS) entry which is preliminary data.</text>
</comment>
<evidence type="ECO:0000256" key="4">
    <source>
        <dbReference type="ARBA" id="ARBA00022989"/>
    </source>
</evidence>
<feature type="transmembrane region" description="Helical" evidence="6">
    <location>
        <begin position="33"/>
        <end position="50"/>
    </location>
</feature>
<keyword evidence="2" id="KW-1003">Cell membrane</keyword>
<feature type="transmembrane region" description="Helical" evidence="6">
    <location>
        <begin position="62"/>
        <end position="80"/>
    </location>
</feature>
<feature type="transmembrane region" description="Helical" evidence="6">
    <location>
        <begin position="7"/>
        <end position="27"/>
    </location>
</feature>
<evidence type="ECO:0000256" key="2">
    <source>
        <dbReference type="ARBA" id="ARBA00022475"/>
    </source>
</evidence>
<evidence type="ECO:0000256" key="5">
    <source>
        <dbReference type="ARBA" id="ARBA00023136"/>
    </source>
</evidence>
<keyword evidence="5 6" id="KW-0472">Membrane</keyword>
<dbReference type="Pfam" id="PF03788">
    <property type="entry name" value="LrgA"/>
    <property type="match status" value="1"/>
</dbReference>
<dbReference type="InterPro" id="IPR005538">
    <property type="entry name" value="LrgA/CidA"/>
</dbReference>
<keyword evidence="3 6" id="KW-0812">Transmembrane</keyword>
<evidence type="ECO:0000313" key="8">
    <source>
        <dbReference type="Proteomes" id="UP000050996"/>
    </source>
</evidence>
<evidence type="ECO:0008006" key="9">
    <source>
        <dbReference type="Google" id="ProtNLM"/>
    </source>
</evidence>
<dbReference type="Proteomes" id="UP000050996">
    <property type="component" value="Unassembled WGS sequence"/>
</dbReference>